<reference evidence="2 3" key="1">
    <citation type="submission" date="2020-02" db="EMBL/GenBank/DDBJ databases">
        <authorList>
            <person name="Kim M.K."/>
        </authorList>
    </citation>
    <scope>NUCLEOTIDE SEQUENCE [LARGE SCALE GENOMIC DNA]</scope>
    <source>
        <strain evidence="2 3">BT327</strain>
    </source>
</reference>
<proteinExistence type="predicted"/>
<feature type="compositionally biased region" description="Basic residues" evidence="1">
    <location>
        <begin position="1"/>
        <end position="12"/>
    </location>
</feature>
<protein>
    <recommendedName>
        <fullName evidence="4">Phage portal protein</fullName>
    </recommendedName>
</protein>
<accession>A0A6B3LGF4</accession>
<feature type="compositionally biased region" description="Low complexity" evidence="1">
    <location>
        <begin position="13"/>
        <end position="28"/>
    </location>
</feature>
<feature type="region of interest" description="Disordered" evidence="1">
    <location>
        <begin position="1"/>
        <end position="33"/>
    </location>
</feature>
<dbReference type="EMBL" id="JAAGWD010000001">
    <property type="protein sequence ID" value="NEM96152.1"/>
    <property type="molecule type" value="Genomic_DNA"/>
</dbReference>
<dbReference type="AlphaFoldDB" id="A0A6B3LGF4"/>
<comment type="caution">
    <text evidence="2">The sequence shown here is derived from an EMBL/GenBank/DDBJ whole genome shotgun (WGS) entry which is preliminary data.</text>
</comment>
<keyword evidence="3" id="KW-1185">Reference proteome</keyword>
<evidence type="ECO:0000256" key="1">
    <source>
        <dbReference type="SAM" id="MobiDB-lite"/>
    </source>
</evidence>
<evidence type="ECO:0000313" key="2">
    <source>
        <dbReference type="EMBL" id="NEM96152.1"/>
    </source>
</evidence>
<evidence type="ECO:0000313" key="3">
    <source>
        <dbReference type="Proteomes" id="UP000474777"/>
    </source>
</evidence>
<evidence type="ECO:0008006" key="4">
    <source>
        <dbReference type="Google" id="ProtNLM"/>
    </source>
</evidence>
<organism evidence="2 3">
    <name type="scientific">Pontibacter burrus</name>
    <dbReference type="NCBI Taxonomy" id="2704466"/>
    <lineage>
        <taxon>Bacteria</taxon>
        <taxon>Pseudomonadati</taxon>
        <taxon>Bacteroidota</taxon>
        <taxon>Cytophagia</taxon>
        <taxon>Cytophagales</taxon>
        <taxon>Hymenobacteraceae</taxon>
        <taxon>Pontibacter</taxon>
    </lineage>
</organism>
<dbReference type="RefSeq" id="WP_163910886.1">
    <property type="nucleotide sequence ID" value="NZ_JAAGWD010000001.1"/>
</dbReference>
<name>A0A6B3LGF4_9BACT</name>
<sequence>MKGKRIKAKVVKARAGAQASAQPAASGKPQEKGTAKVIDYGKDNKLPQEIMQAFLASPTARRCWRRLKKFIQADGFADRTAAAMRVNPEQTADDLLPLLSWDTAPGFGFALRIKYTLDGSNREAYYVPFQTVRKLDDGRFLVNPNLGTIAYKAEDDEILDAFDDSPEGIARSLAQEDKEGDPQPGQILYVYEENGAHPYYPEPDAWAAKEDILSDKEIQRADYNAIRKRVKPNAAMAFPYEIDDTTADEDGKTDWDHVEEQVRHLTDEDGEGDMVVFDGLDGNVPQIISMDAMKPTLSMDQKSESIRKRICIAFGVHPALIGLDTAGQLGNTQQLLNLIQLMQQDVLDAQGAIQRTFKRLWPAFDWTLTSLNLIKAMPEQAWQALTEEERRDFLGRPKLDTEQTSEGQKTLNALNSLSPLVANKVLESMTTNQILALVGLPEVEGGDQTTAKKEETEQATALAKLKKWAAKLKV</sequence>
<dbReference type="Proteomes" id="UP000474777">
    <property type="component" value="Unassembled WGS sequence"/>
</dbReference>
<gene>
    <name evidence="2" type="ORF">GXP69_00470</name>
</gene>